<dbReference type="Proteomes" id="UP001597641">
    <property type="component" value="Unassembled WGS sequence"/>
</dbReference>
<feature type="chain" id="PRO_5045852038" evidence="1">
    <location>
        <begin position="21"/>
        <end position="169"/>
    </location>
</feature>
<accession>A0ABW6C3H5</accession>
<feature type="signal peptide" evidence="1">
    <location>
        <begin position="1"/>
        <end position="20"/>
    </location>
</feature>
<dbReference type="EMBL" id="JBHUOX010000042">
    <property type="protein sequence ID" value="MFD3003778.1"/>
    <property type="molecule type" value="Genomic_DNA"/>
</dbReference>
<reference evidence="3" key="1">
    <citation type="journal article" date="2019" name="Int. J. Syst. Evol. Microbiol.">
        <title>The Global Catalogue of Microorganisms (GCM) 10K type strain sequencing project: providing services to taxonomists for standard genome sequencing and annotation.</title>
        <authorList>
            <consortium name="The Broad Institute Genomics Platform"/>
            <consortium name="The Broad Institute Genome Sequencing Center for Infectious Disease"/>
            <person name="Wu L."/>
            <person name="Ma J."/>
        </authorList>
    </citation>
    <scope>NUCLEOTIDE SEQUENCE [LARGE SCALE GENOMIC DNA]</scope>
    <source>
        <strain evidence="3">KCTC 23984</strain>
    </source>
</reference>
<dbReference type="RefSeq" id="WP_377491827.1">
    <property type="nucleotide sequence ID" value="NZ_JBHUOX010000042.1"/>
</dbReference>
<evidence type="ECO:0000313" key="3">
    <source>
        <dbReference type="Proteomes" id="UP001597641"/>
    </source>
</evidence>
<protein>
    <submittedName>
        <fullName evidence="2">Uncharacterized protein</fullName>
    </submittedName>
</protein>
<name>A0ABW6C3H5_9BACT</name>
<organism evidence="2 3">
    <name type="scientific">Pontibacter toksunensis</name>
    <dbReference type="NCBI Taxonomy" id="1332631"/>
    <lineage>
        <taxon>Bacteria</taxon>
        <taxon>Pseudomonadati</taxon>
        <taxon>Bacteroidota</taxon>
        <taxon>Cytophagia</taxon>
        <taxon>Cytophagales</taxon>
        <taxon>Hymenobacteraceae</taxon>
        <taxon>Pontibacter</taxon>
    </lineage>
</organism>
<evidence type="ECO:0000256" key="1">
    <source>
        <dbReference type="SAM" id="SignalP"/>
    </source>
</evidence>
<keyword evidence="1" id="KW-0732">Signal</keyword>
<keyword evidence="3" id="KW-1185">Reference proteome</keyword>
<gene>
    <name evidence="2" type="ORF">ACFS7Z_25705</name>
</gene>
<proteinExistence type="predicted"/>
<sequence>MKTRLALTLLLLTCCLTIQAQGSEPQFFPPASQNVHVTTTVARPLVVIDAKETTMEALILDKEEIQSIKVYKGDKAVEKFGRKGKDGVVVMELKEAVPLARLAEVLKHFNVTEQAKKLTIAIDGRHVPDPELLLADLRQISKVEVTGYDVTSPSRWTFDEEYLNIVTVQ</sequence>
<evidence type="ECO:0000313" key="2">
    <source>
        <dbReference type="EMBL" id="MFD3003778.1"/>
    </source>
</evidence>
<comment type="caution">
    <text evidence="2">The sequence shown here is derived from an EMBL/GenBank/DDBJ whole genome shotgun (WGS) entry which is preliminary data.</text>
</comment>